<evidence type="ECO:0000313" key="5">
    <source>
        <dbReference type="EMBL" id="RIV23629.1"/>
    </source>
</evidence>
<dbReference type="InterPro" id="IPR038718">
    <property type="entry name" value="SNF2-like_sf"/>
</dbReference>
<dbReference type="AlphaFoldDB" id="A0A418MB82"/>
<evidence type="ECO:0000313" key="6">
    <source>
        <dbReference type="Proteomes" id="UP000283523"/>
    </source>
</evidence>
<keyword evidence="6" id="KW-1185">Reference proteome</keyword>
<evidence type="ECO:0000259" key="4">
    <source>
        <dbReference type="SMART" id="SM00487"/>
    </source>
</evidence>
<name>A0A418MB82_9BACT</name>
<sequence length="837" mass="96442">MGTYQEFLESKITLAPKTGLQISQDKLHPILKPHQRDIVQWACKGGCRAIFASFGLGKTMIQLETLRLLHHYSDGTRAVLIVCPLGVKHEFVRDGLKLGITPIRYITSTDEMDAGTVFYITNYERIRRGQIDASQFLAVTFDEASILRSLDTDTTQTILETFQQVPFRFVCTATPSPNRYLELINYAEYLGIMDRGQALTRFFERDSTTAGNLTLYAKREREFWLWMSSWACFITKPSDLGYDDAGYDLPELTVVPHLISFERAVSVDRKTGQSTFVPDSSKSLTDAAKEKRESMPHRIEKMAELVFNDPHNHWLIWHHLEDERKTIQHRLGTTCKSVWGSQNMDQREEFLTGFAEGRYPILSTKPEIAGSGVNLQYHCHKAVFVGIDYKFNDFVQAVHRIFRFGQERPCEVHVIYTDAETEIYKTLMQKWQQHRTLQSEMTDIIRRFGLNSDLYQQELKRELFTGRKVAEGVGWTLINNDCVAEWETFSDDSLDLIVTSIPFGNHYEYSENYNCFGHNETNEKFFEQMDFLVPHLYRTLKPGRIAAIHVKDRIRYSYMNGTGFTSIDPFSDETTACFRKHGFHLLTRITVDTDVVQENNQTYRLGWSEACKDMTKMGAGLPEYVLVFRKAPTSSDNAYADVPVTHSKEQYSRGRWQLDAHAHWKTSGERLVSEEALRRLDLRDVLKLWKALEATERYDYHRHVAICEALDRIKKLPSTFMAVPPQANHPDIWDDITRMRTLNSEQVKKGNGKHICPLQLDIIERLIERYSNPGELVADPFGGIMSVPYQALKMKRRALATELTTAYWQDGIKHVRGLEVSQSALSIFDLIETGDAL</sequence>
<dbReference type="EMBL" id="QXED01000003">
    <property type="protein sequence ID" value="RIV23629.1"/>
    <property type="molecule type" value="Genomic_DNA"/>
</dbReference>
<dbReference type="RefSeq" id="WP_119667845.1">
    <property type="nucleotide sequence ID" value="NZ_QXED01000003.1"/>
</dbReference>
<dbReference type="GO" id="GO:0032259">
    <property type="term" value="P:methylation"/>
    <property type="evidence" value="ECO:0007669"/>
    <property type="project" value="UniProtKB-KW"/>
</dbReference>
<dbReference type="Gene3D" id="3.40.50.300">
    <property type="entry name" value="P-loop containing nucleotide triphosphate hydrolases"/>
    <property type="match status" value="1"/>
</dbReference>
<dbReference type="PANTHER" id="PTHR45766:SF6">
    <property type="entry name" value="SWI_SNF-RELATED MATRIX-ASSOCIATED ACTIN-DEPENDENT REGULATOR OF CHROMATIN SUBFAMILY A-LIKE PROTEIN 1"/>
    <property type="match status" value="1"/>
</dbReference>
<dbReference type="SMART" id="SM00487">
    <property type="entry name" value="DEXDc"/>
    <property type="match status" value="1"/>
</dbReference>
<gene>
    <name evidence="5" type="ORF">DYU11_11650</name>
</gene>
<organism evidence="5 6">
    <name type="scientific">Fibrisoma montanum</name>
    <dbReference type="NCBI Taxonomy" id="2305895"/>
    <lineage>
        <taxon>Bacteria</taxon>
        <taxon>Pseudomonadati</taxon>
        <taxon>Bacteroidota</taxon>
        <taxon>Cytophagia</taxon>
        <taxon>Cytophagales</taxon>
        <taxon>Spirosomataceae</taxon>
        <taxon>Fibrisoma</taxon>
    </lineage>
</organism>
<accession>A0A418MB82</accession>
<dbReference type="SUPFAM" id="SSF52540">
    <property type="entry name" value="P-loop containing nucleoside triphosphate hydrolases"/>
    <property type="match status" value="2"/>
</dbReference>
<protein>
    <submittedName>
        <fullName evidence="5">DNA methylase N-4</fullName>
    </submittedName>
</protein>
<reference evidence="5 6" key="1">
    <citation type="submission" date="2018-08" db="EMBL/GenBank/DDBJ databases">
        <title>Fibrisoma montanum sp. nov., isolated from Danxia mountain soil.</title>
        <authorList>
            <person name="Huang Y."/>
        </authorList>
    </citation>
    <scope>NUCLEOTIDE SEQUENCE [LARGE SCALE GENOMIC DNA]</scope>
    <source>
        <strain evidence="5 6">HYT19</strain>
    </source>
</reference>
<dbReference type="Gene3D" id="3.40.50.10810">
    <property type="entry name" value="Tandem AAA-ATPase domain"/>
    <property type="match status" value="1"/>
</dbReference>
<evidence type="ECO:0000256" key="3">
    <source>
        <dbReference type="ARBA" id="ARBA00022801"/>
    </source>
</evidence>
<feature type="domain" description="Helicase ATP-binding" evidence="4">
    <location>
        <begin position="27"/>
        <end position="205"/>
    </location>
</feature>
<dbReference type="Pfam" id="PF00176">
    <property type="entry name" value="SNF2-rel_dom"/>
    <property type="match status" value="1"/>
</dbReference>
<keyword evidence="3" id="KW-0378">Hydrolase</keyword>
<dbReference type="GO" id="GO:0016787">
    <property type="term" value="F:hydrolase activity"/>
    <property type="evidence" value="ECO:0007669"/>
    <property type="project" value="UniProtKB-KW"/>
</dbReference>
<evidence type="ECO:0000256" key="1">
    <source>
        <dbReference type="ARBA" id="ARBA00022603"/>
    </source>
</evidence>
<dbReference type="InterPro" id="IPR029063">
    <property type="entry name" value="SAM-dependent_MTases_sf"/>
</dbReference>
<dbReference type="InterPro" id="IPR014001">
    <property type="entry name" value="Helicase_ATP-bd"/>
</dbReference>
<dbReference type="OrthoDB" id="1273118at2"/>
<dbReference type="InterPro" id="IPR000330">
    <property type="entry name" value="SNF2_N"/>
</dbReference>
<dbReference type="Pfam" id="PF01555">
    <property type="entry name" value="N6_N4_Mtase"/>
    <property type="match status" value="1"/>
</dbReference>
<evidence type="ECO:0000256" key="2">
    <source>
        <dbReference type="ARBA" id="ARBA00022679"/>
    </source>
</evidence>
<comment type="caution">
    <text evidence="5">The sequence shown here is derived from an EMBL/GenBank/DDBJ whole genome shotgun (WGS) entry which is preliminary data.</text>
</comment>
<dbReference type="Proteomes" id="UP000283523">
    <property type="component" value="Unassembled WGS sequence"/>
</dbReference>
<keyword evidence="1 5" id="KW-0489">Methyltransferase</keyword>
<dbReference type="SUPFAM" id="SSF53335">
    <property type="entry name" value="S-adenosyl-L-methionine-dependent methyltransferases"/>
    <property type="match status" value="1"/>
</dbReference>
<dbReference type="GO" id="GO:0006281">
    <property type="term" value="P:DNA repair"/>
    <property type="evidence" value="ECO:0007669"/>
    <property type="project" value="TreeGrafter"/>
</dbReference>
<dbReference type="Gene3D" id="3.40.50.150">
    <property type="entry name" value="Vaccinia Virus protein VP39"/>
    <property type="match status" value="1"/>
</dbReference>
<dbReference type="InterPro" id="IPR002941">
    <property type="entry name" value="DNA_methylase_N4/N6"/>
</dbReference>
<dbReference type="GO" id="GO:0031297">
    <property type="term" value="P:replication fork processing"/>
    <property type="evidence" value="ECO:0007669"/>
    <property type="project" value="TreeGrafter"/>
</dbReference>
<proteinExistence type="predicted"/>
<keyword evidence="2" id="KW-0808">Transferase</keyword>
<dbReference type="GO" id="GO:0008170">
    <property type="term" value="F:N-methyltransferase activity"/>
    <property type="evidence" value="ECO:0007669"/>
    <property type="project" value="InterPro"/>
</dbReference>
<dbReference type="GO" id="GO:0005524">
    <property type="term" value="F:ATP binding"/>
    <property type="evidence" value="ECO:0007669"/>
    <property type="project" value="InterPro"/>
</dbReference>
<dbReference type="PANTHER" id="PTHR45766">
    <property type="entry name" value="DNA ANNEALING HELICASE AND ENDONUCLEASE ZRANB3 FAMILY MEMBER"/>
    <property type="match status" value="1"/>
</dbReference>
<dbReference type="GO" id="GO:0003677">
    <property type="term" value="F:DNA binding"/>
    <property type="evidence" value="ECO:0007669"/>
    <property type="project" value="InterPro"/>
</dbReference>
<dbReference type="InterPro" id="IPR027417">
    <property type="entry name" value="P-loop_NTPase"/>
</dbReference>